<keyword evidence="8" id="KW-1185">Reference proteome</keyword>
<sequence length="259" mass="27584">MSARADAIAKIARTDRLLVALDFDGTLSHLHDEPMKARMIPEARAAIERLAALPDTTVAFVSGRSLHDLREIAEHLDDSPVLLAGSHGAEFWVPGEGALEPEADEVDDALRQALYDHAVTATEGMDGVWIEPKSFGLGVHTRTASPETAAAADAAVDALVAAEAPHWRRRSGKNIVEYAFRHEGKDSAIAALRARIGATAVLFAGDDVTDEDALVSLGDADLGVHVGESESAASVFVANVEDLAAFLDELATERAYKRE</sequence>
<dbReference type="RefSeq" id="WP_248148999.1">
    <property type="nucleotide sequence ID" value="NZ_BAAAOF010000001.1"/>
</dbReference>
<dbReference type="SUPFAM" id="SSF56784">
    <property type="entry name" value="HAD-like"/>
    <property type="match status" value="1"/>
</dbReference>
<dbReference type="InterPro" id="IPR044651">
    <property type="entry name" value="OTSB-like"/>
</dbReference>
<evidence type="ECO:0000313" key="7">
    <source>
        <dbReference type="EMBL" id="GAA1914415.1"/>
    </source>
</evidence>
<dbReference type="PANTHER" id="PTHR43768">
    <property type="entry name" value="TREHALOSE 6-PHOSPHATE PHOSPHATASE"/>
    <property type="match status" value="1"/>
</dbReference>
<evidence type="ECO:0000256" key="6">
    <source>
        <dbReference type="RuleBase" id="RU361117"/>
    </source>
</evidence>
<comment type="pathway">
    <text evidence="2 6">Glycan biosynthesis; trehalose biosynthesis.</text>
</comment>
<dbReference type="NCBIfam" id="TIGR01484">
    <property type="entry name" value="HAD-SF-IIB"/>
    <property type="match status" value="1"/>
</dbReference>
<keyword evidence="6" id="KW-0479">Metal-binding</keyword>
<evidence type="ECO:0000256" key="1">
    <source>
        <dbReference type="ARBA" id="ARBA00000500"/>
    </source>
</evidence>
<protein>
    <recommendedName>
        <fullName evidence="6">Trehalose 6-phosphate phosphatase</fullName>
        <ecNumber evidence="6">3.1.3.12</ecNumber>
    </recommendedName>
</protein>
<dbReference type="NCBIfam" id="TIGR00685">
    <property type="entry name" value="T6PP"/>
    <property type="match status" value="1"/>
</dbReference>
<comment type="function">
    <text evidence="5 6">Removes the phosphate from trehalose 6-phosphate to produce free trehalose.</text>
</comment>
<comment type="caution">
    <text evidence="7">The sequence shown here is derived from an EMBL/GenBank/DDBJ whole genome shotgun (WGS) entry which is preliminary data.</text>
</comment>
<comment type="cofactor">
    <cofactor evidence="6">
        <name>Mg(2+)</name>
        <dbReference type="ChEBI" id="CHEBI:18420"/>
    </cofactor>
</comment>
<accession>A0ABN2P7W9</accession>
<reference evidence="7 8" key="1">
    <citation type="journal article" date="2019" name="Int. J. Syst. Evol. Microbiol.">
        <title>The Global Catalogue of Microorganisms (GCM) 10K type strain sequencing project: providing services to taxonomists for standard genome sequencing and annotation.</title>
        <authorList>
            <consortium name="The Broad Institute Genomics Platform"/>
            <consortium name="The Broad Institute Genome Sequencing Center for Infectious Disease"/>
            <person name="Wu L."/>
            <person name="Ma J."/>
        </authorList>
    </citation>
    <scope>NUCLEOTIDE SEQUENCE [LARGE SCALE GENOMIC DNA]</scope>
    <source>
        <strain evidence="7 8">JCM 14900</strain>
    </source>
</reference>
<keyword evidence="6" id="KW-0460">Magnesium</keyword>
<name>A0ABN2P7W9_9MICO</name>
<evidence type="ECO:0000313" key="8">
    <source>
        <dbReference type="Proteomes" id="UP001501343"/>
    </source>
</evidence>
<dbReference type="InterPro" id="IPR023214">
    <property type="entry name" value="HAD_sf"/>
</dbReference>
<evidence type="ECO:0000256" key="2">
    <source>
        <dbReference type="ARBA" id="ARBA00005199"/>
    </source>
</evidence>
<dbReference type="EC" id="3.1.3.12" evidence="6"/>
<dbReference type="Proteomes" id="UP001501343">
    <property type="component" value="Unassembled WGS sequence"/>
</dbReference>
<dbReference type="Pfam" id="PF02358">
    <property type="entry name" value="Trehalose_PPase"/>
    <property type="match status" value="1"/>
</dbReference>
<keyword evidence="4 6" id="KW-0378">Hydrolase</keyword>
<dbReference type="PANTHER" id="PTHR43768:SF3">
    <property type="entry name" value="TREHALOSE 6-PHOSPHATE PHOSPHATASE"/>
    <property type="match status" value="1"/>
</dbReference>
<dbReference type="InterPro" id="IPR006379">
    <property type="entry name" value="HAD-SF_hydro_IIB"/>
</dbReference>
<evidence type="ECO:0000256" key="4">
    <source>
        <dbReference type="ARBA" id="ARBA00022801"/>
    </source>
</evidence>
<dbReference type="Gene3D" id="3.30.70.1020">
    <property type="entry name" value="Trehalose-6-phosphate phosphatase related protein, domain 2"/>
    <property type="match status" value="1"/>
</dbReference>
<evidence type="ECO:0000256" key="5">
    <source>
        <dbReference type="ARBA" id="ARBA00024179"/>
    </source>
</evidence>
<proteinExistence type="inferred from homology"/>
<gene>
    <name evidence="7" type="primary">otsB</name>
    <name evidence="7" type="ORF">GCM10009775_03780</name>
</gene>
<evidence type="ECO:0000256" key="3">
    <source>
        <dbReference type="ARBA" id="ARBA00008770"/>
    </source>
</evidence>
<dbReference type="InterPro" id="IPR003337">
    <property type="entry name" value="Trehalose_PPase"/>
</dbReference>
<comment type="catalytic activity">
    <reaction evidence="1 6">
        <text>alpha,alpha-trehalose 6-phosphate + H2O = alpha,alpha-trehalose + phosphate</text>
        <dbReference type="Rhea" id="RHEA:23420"/>
        <dbReference type="ChEBI" id="CHEBI:15377"/>
        <dbReference type="ChEBI" id="CHEBI:16551"/>
        <dbReference type="ChEBI" id="CHEBI:43474"/>
        <dbReference type="ChEBI" id="CHEBI:58429"/>
        <dbReference type="EC" id="3.1.3.12"/>
    </reaction>
</comment>
<organism evidence="7 8">
    <name type="scientific">Microbacterium aoyamense</name>
    <dbReference type="NCBI Taxonomy" id="344166"/>
    <lineage>
        <taxon>Bacteria</taxon>
        <taxon>Bacillati</taxon>
        <taxon>Actinomycetota</taxon>
        <taxon>Actinomycetes</taxon>
        <taxon>Micrococcales</taxon>
        <taxon>Microbacteriaceae</taxon>
        <taxon>Microbacterium</taxon>
    </lineage>
</organism>
<comment type="similarity">
    <text evidence="3 6">Belongs to the trehalose phosphatase family.</text>
</comment>
<dbReference type="EMBL" id="BAAAOF010000001">
    <property type="protein sequence ID" value="GAA1914415.1"/>
    <property type="molecule type" value="Genomic_DNA"/>
</dbReference>
<dbReference type="Gene3D" id="3.40.50.1000">
    <property type="entry name" value="HAD superfamily/HAD-like"/>
    <property type="match status" value="1"/>
</dbReference>
<dbReference type="InterPro" id="IPR036412">
    <property type="entry name" value="HAD-like_sf"/>
</dbReference>